<feature type="binding site" evidence="4">
    <location>
        <position position="234"/>
    </location>
    <ligand>
        <name>Mg(2+)</name>
        <dbReference type="ChEBI" id="CHEBI:18420"/>
    </ligand>
</feature>
<dbReference type="OrthoDB" id="14717at2759"/>
<dbReference type="PANTHER" id="PTHR46090:SF2">
    <property type="entry name" value="ADP-RIBOSYLATION FACTOR-LIKE PROTEIN 13B"/>
    <property type="match status" value="1"/>
</dbReference>
<feature type="non-terminal residue" evidence="6">
    <location>
        <position position="1"/>
    </location>
</feature>
<dbReference type="SUPFAM" id="SSF52540">
    <property type="entry name" value="P-loop containing nucleoside triphosphate hydrolases"/>
    <property type="match status" value="1"/>
</dbReference>
<dbReference type="NCBIfam" id="TIGR00231">
    <property type="entry name" value="small_GTP"/>
    <property type="match status" value="1"/>
</dbReference>
<evidence type="ECO:0000256" key="3">
    <source>
        <dbReference type="PIRSR" id="PIRSR606689-1"/>
    </source>
</evidence>
<dbReference type="OMA" id="SKWMPVC"/>
<dbReference type="GeneID" id="24128942"/>
<evidence type="ECO:0008006" key="8">
    <source>
        <dbReference type="Google" id="ProtNLM"/>
    </source>
</evidence>
<evidence type="ECO:0000313" key="6">
    <source>
        <dbReference type="EMBL" id="KDO28363.1"/>
    </source>
</evidence>
<keyword evidence="4" id="KW-0479">Metal-binding</keyword>
<feature type="binding site" evidence="3">
    <location>
        <position position="273"/>
    </location>
    <ligand>
        <name>GTP</name>
        <dbReference type="ChEBI" id="CHEBI:37565"/>
    </ligand>
</feature>
<dbReference type="SMART" id="SM00177">
    <property type="entry name" value="ARF"/>
    <property type="match status" value="1"/>
</dbReference>
<dbReference type="VEuPathDB" id="FungiDB:SPRG_06602"/>
<evidence type="ECO:0000256" key="5">
    <source>
        <dbReference type="SAM" id="MobiDB-lite"/>
    </source>
</evidence>
<reference evidence="6 7" key="1">
    <citation type="journal article" date="2013" name="PLoS Genet.">
        <title>Distinctive expansion of potential virulence genes in the genome of the oomycete fish pathogen Saprolegnia parasitica.</title>
        <authorList>
            <person name="Jiang R.H."/>
            <person name="de Bruijn I."/>
            <person name="Haas B.J."/>
            <person name="Belmonte R."/>
            <person name="Lobach L."/>
            <person name="Christie J."/>
            <person name="van den Ackerveken G."/>
            <person name="Bottin A."/>
            <person name="Bulone V."/>
            <person name="Diaz-Moreno S.M."/>
            <person name="Dumas B."/>
            <person name="Fan L."/>
            <person name="Gaulin E."/>
            <person name="Govers F."/>
            <person name="Grenville-Briggs L.J."/>
            <person name="Horner N.R."/>
            <person name="Levin J.Z."/>
            <person name="Mammella M."/>
            <person name="Meijer H.J."/>
            <person name="Morris P."/>
            <person name="Nusbaum C."/>
            <person name="Oome S."/>
            <person name="Phillips A.J."/>
            <person name="van Rooyen D."/>
            <person name="Rzeszutek E."/>
            <person name="Saraiva M."/>
            <person name="Secombes C.J."/>
            <person name="Seidl M.F."/>
            <person name="Snel B."/>
            <person name="Stassen J.H."/>
            <person name="Sykes S."/>
            <person name="Tripathy S."/>
            <person name="van den Berg H."/>
            <person name="Vega-Arreguin J.C."/>
            <person name="Wawra S."/>
            <person name="Young S.K."/>
            <person name="Zeng Q."/>
            <person name="Dieguez-Uribeondo J."/>
            <person name="Russ C."/>
            <person name="Tyler B.M."/>
            <person name="van West P."/>
        </authorList>
    </citation>
    <scope>NUCLEOTIDE SEQUENCE [LARGE SCALE GENOMIC DNA]</scope>
    <source>
        <strain evidence="6 7">CBS 223.65</strain>
    </source>
</reference>
<dbReference type="STRING" id="695850.A0A067CCZ4"/>
<protein>
    <recommendedName>
        <fullName evidence="8">ADP-ribosylation factor-like protein</fullName>
    </recommendedName>
</protein>
<evidence type="ECO:0000256" key="4">
    <source>
        <dbReference type="PIRSR" id="PIRSR606689-2"/>
    </source>
</evidence>
<dbReference type="Gene3D" id="3.40.50.300">
    <property type="entry name" value="P-loop containing nucleotide triphosphate hydrolases"/>
    <property type="match status" value="1"/>
</dbReference>
<accession>A0A067CCZ4</accession>
<dbReference type="Pfam" id="PF00025">
    <property type="entry name" value="Arf"/>
    <property type="match status" value="1"/>
</dbReference>
<keyword evidence="1 3" id="KW-0547">Nucleotide-binding</keyword>
<feature type="binding site" evidence="4">
    <location>
        <position position="251"/>
    </location>
    <ligand>
        <name>Mg(2+)</name>
        <dbReference type="ChEBI" id="CHEBI:18420"/>
    </ligand>
</feature>
<dbReference type="PROSITE" id="PS51417">
    <property type="entry name" value="ARF"/>
    <property type="match status" value="1"/>
</dbReference>
<feature type="binding site" evidence="3">
    <location>
        <begin position="329"/>
        <end position="332"/>
    </location>
    <ligand>
        <name>GTP</name>
        <dbReference type="ChEBI" id="CHEBI:37565"/>
    </ligand>
</feature>
<keyword evidence="7" id="KW-1185">Reference proteome</keyword>
<organism evidence="6 7">
    <name type="scientific">Saprolegnia parasitica (strain CBS 223.65)</name>
    <dbReference type="NCBI Taxonomy" id="695850"/>
    <lineage>
        <taxon>Eukaryota</taxon>
        <taxon>Sar</taxon>
        <taxon>Stramenopiles</taxon>
        <taxon>Oomycota</taxon>
        <taxon>Saprolegniomycetes</taxon>
        <taxon>Saprolegniales</taxon>
        <taxon>Saprolegniaceae</taxon>
        <taxon>Saprolegnia</taxon>
    </lineage>
</organism>
<dbReference type="InterPro" id="IPR005225">
    <property type="entry name" value="Small_GTP-bd"/>
</dbReference>
<gene>
    <name evidence="6" type="ORF">SPRG_06602</name>
</gene>
<dbReference type="GO" id="GO:0003924">
    <property type="term" value="F:GTPase activity"/>
    <property type="evidence" value="ECO:0007669"/>
    <property type="project" value="InterPro"/>
</dbReference>
<dbReference type="PANTHER" id="PTHR46090">
    <property type="entry name" value="ADP-RIBOSYLATION FACTOR-LIKE PROTEIN 13B"/>
    <property type="match status" value="1"/>
</dbReference>
<dbReference type="Gene3D" id="2.30.30.140">
    <property type="match status" value="1"/>
</dbReference>
<dbReference type="SMART" id="SM00178">
    <property type="entry name" value="SAR"/>
    <property type="match status" value="1"/>
</dbReference>
<evidence type="ECO:0000256" key="1">
    <source>
        <dbReference type="ARBA" id="ARBA00022741"/>
    </source>
</evidence>
<name>A0A067CCZ4_SAPPC</name>
<feature type="compositionally biased region" description="Low complexity" evidence="5">
    <location>
        <begin position="118"/>
        <end position="128"/>
    </location>
</feature>
<dbReference type="CDD" id="cd04508">
    <property type="entry name" value="Tudor_SF"/>
    <property type="match status" value="1"/>
</dbReference>
<dbReference type="GO" id="GO:0046872">
    <property type="term" value="F:metal ion binding"/>
    <property type="evidence" value="ECO:0007669"/>
    <property type="project" value="UniProtKB-KW"/>
</dbReference>
<dbReference type="InterPro" id="IPR027417">
    <property type="entry name" value="P-loop_NTPase"/>
</dbReference>
<keyword evidence="2 3" id="KW-0342">GTP-binding</keyword>
<dbReference type="Proteomes" id="UP000030745">
    <property type="component" value="Unassembled WGS sequence"/>
</dbReference>
<dbReference type="InterPro" id="IPR006689">
    <property type="entry name" value="Small_GTPase_ARF/SAR"/>
</dbReference>
<dbReference type="PRINTS" id="PR00328">
    <property type="entry name" value="SAR1GTPBP"/>
</dbReference>
<feature type="region of interest" description="Disordered" evidence="5">
    <location>
        <begin position="113"/>
        <end position="132"/>
    </location>
</feature>
<evidence type="ECO:0000256" key="2">
    <source>
        <dbReference type="ARBA" id="ARBA00023134"/>
    </source>
</evidence>
<dbReference type="AlphaFoldDB" id="A0A067CCZ4"/>
<dbReference type="RefSeq" id="XP_012200811.1">
    <property type="nucleotide sequence ID" value="XM_012345421.1"/>
</dbReference>
<dbReference type="InterPro" id="IPR051995">
    <property type="entry name" value="Ciliary_GTPase"/>
</dbReference>
<dbReference type="EMBL" id="KK583211">
    <property type="protein sequence ID" value="KDO28363.1"/>
    <property type="molecule type" value="Genomic_DNA"/>
</dbReference>
<dbReference type="KEGG" id="spar:SPRG_06602"/>
<dbReference type="GO" id="GO:0005525">
    <property type="term" value="F:GTP binding"/>
    <property type="evidence" value="ECO:0007669"/>
    <property type="project" value="UniProtKB-KW"/>
</dbReference>
<sequence>MASVAARAQLDAEHEYLRTCVDPLLMPLIETLLLYQPSNVYEFMASYLEKGASDLGRMKHLSEANKSMKARRQRMVAFMSSSVLPIMEDLTQRIMQDKPDDVRAYLVSVAHTRSMTQSSSNNNNNNNSDVESNGLSSLAIAHEAYAIGDAVECRFKGRPKFVPAVIEAYDAASTTYTIRYDNNKVEEHIHPILLRRPNAEPEIEPAIAKTPRPATPRTMEPVILLLGIDGAGKSTLLSTLQGDLEKEHGPSAGYTSVKFQMANGLATFVDLGGGPTFRAVWKEYYADAHAVIYVVDAAAPTRFAEAAAILSQAMEHPLLVGKPLLIFANKKDVPGAANEKQFCRDLQVGMYNNKKVLECVAKAGANAGRVDDALETGLTWILRRVEADYDDLQARVASDRDAKKKRDADAWDAQRQRVATFREENERALMAKCDKYAPAKPAPVATQAETASVPPCSHCKTADAATKCAASKWMPVCLNCATELKQQAAAEKQKGT</sequence>
<evidence type="ECO:0000313" key="7">
    <source>
        <dbReference type="Proteomes" id="UP000030745"/>
    </source>
</evidence>
<feature type="binding site" evidence="3">
    <location>
        <begin position="227"/>
        <end position="234"/>
    </location>
    <ligand>
        <name>GTP</name>
        <dbReference type="ChEBI" id="CHEBI:37565"/>
    </ligand>
</feature>
<proteinExistence type="predicted"/>
<keyword evidence="4" id="KW-0460">Magnesium</keyword>